<sequence>VVDKKNRIKIGVIGAGHLGRHHIKHLCSHPSVNFVGFFDSNKEVAKKISEKFSVKSFENVEDLISSSDGLHIVTPTNLHHSIAIDCLKKNKDIFIEKPIASSIEEAEEIVAVSTKNKNIVQVGHIERFNPTINRLKTIIKSPHFIEIERLAPFQSRGTEVPVVLDLMVHDIDLILSMVDSNIIKIEASGATMMGTKVDVAHARIKFSNGVVANLKSSRIAQNYVRKIRTYEKNLYTITDLMIPQIETYNIGTSSSLSSVGILGTSASLTEKEVETADGIKKIYYDKIIPEKKDALLEEINNFIDCIYTRNVPIVDGTKGLRALEIALEVEEKIINND</sequence>
<evidence type="ECO:0000313" key="3">
    <source>
        <dbReference type="EMBL" id="SUZ49019.1"/>
    </source>
</evidence>
<feature type="domain" description="GFO/IDH/MocA-like oxidoreductase" evidence="2">
    <location>
        <begin position="162"/>
        <end position="222"/>
    </location>
</feature>
<feature type="domain" description="Gfo/Idh/MocA-like oxidoreductase N-terminal" evidence="1">
    <location>
        <begin position="8"/>
        <end position="124"/>
    </location>
</feature>
<dbReference type="PANTHER" id="PTHR43377:SF1">
    <property type="entry name" value="BILIVERDIN REDUCTASE A"/>
    <property type="match status" value="1"/>
</dbReference>
<dbReference type="SUPFAM" id="SSF51735">
    <property type="entry name" value="NAD(P)-binding Rossmann-fold domains"/>
    <property type="match status" value="1"/>
</dbReference>
<gene>
    <name evidence="3" type="ORF">METZ01_LOCUS1873</name>
</gene>
<dbReference type="InterPro" id="IPR051450">
    <property type="entry name" value="Gfo/Idh/MocA_Oxidoreductases"/>
</dbReference>
<dbReference type="Gene3D" id="3.30.360.10">
    <property type="entry name" value="Dihydrodipicolinate Reductase, domain 2"/>
    <property type="match status" value="1"/>
</dbReference>
<organism evidence="3">
    <name type="scientific">marine metagenome</name>
    <dbReference type="NCBI Taxonomy" id="408172"/>
    <lineage>
        <taxon>unclassified sequences</taxon>
        <taxon>metagenomes</taxon>
        <taxon>ecological metagenomes</taxon>
    </lineage>
</organism>
<name>A0A381N3I1_9ZZZZ</name>
<dbReference type="GO" id="GO:0000166">
    <property type="term" value="F:nucleotide binding"/>
    <property type="evidence" value="ECO:0007669"/>
    <property type="project" value="InterPro"/>
</dbReference>
<dbReference type="Pfam" id="PF01408">
    <property type="entry name" value="GFO_IDH_MocA"/>
    <property type="match status" value="1"/>
</dbReference>
<accession>A0A381N3I1</accession>
<dbReference type="InterPro" id="IPR055170">
    <property type="entry name" value="GFO_IDH_MocA-like_dom"/>
</dbReference>
<evidence type="ECO:0000259" key="1">
    <source>
        <dbReference type="Pfam" id="PF01408"/>
    </source>
</evidence>
<evidence type="ECO:0000259" key="2">
    <source>
        <dbReference type="Pfam" id="PF22725"/>
    </source>
</evidence>
<dbReference type="AlphaFoldDB" id="A0A381N3I1"/>
<dbReference type="SUPFAM" id="SSF55347">
    <property type="entry name" value="Glyceraldehyde-3-phosphate dehydrogenase-like, C-terminal domain"/>
    <property type="match status" value="1"/>
</dbReference>
<dbReference type="EMBL" id="UINC01000099">
    <property type="protein sequence ID" value="SUZ49019.1"/>
    <property type="molecule type" value="Genomic_DNA"/>
</dbReference>
<dbReference type="InterPro" id="IPR000683">
    <property type="entry name" value="Gfo/Idh/MocA-like_OxRdtase_N"/>
</dbReference>
<dbReference type="Pfam" id="PF22725">
    <property type="entry name" value="GFO_IDH_MocA_C3"/>
    <property type="match status" value="1"/>
</dbReference>
<dbReference type="Gene3D" id="3.40.50.720">
    <property type="entry name" value="NAD(P)-binding Rossmann-like Domain"/>
    <property type="match status" value="1"/>
</dbReference>
<proteinExistence type="predicted"/>
<reference evidence="3" key="1">
    <citation type="submission" date="2018-05" db="EMBL/GenBank/DDBJ databases">
        <authorList>
            <person name="Lanie J.A."/>
            <person name="Ng W.-L."/>
            <person name="Kazmierczak K.M."/>
            <person name="Andrzejewski T.M."/>
            <person name="Davidsen T.M."/>
            <person name="Wayne K.J."/>
            <person name="Tettelin H."/>
            <person name="Glass J.I."/>
            <person name="Rusch D."/>
            <person name="Podicherti R."/>
            <person name="Tsui H.-C.T."/>
            <person name="Winkler M.E."/>
        </authorList>
    </citation>
    <scope>NUCLEOTIDE SEQUENCE</scope>
</reference>
<dbReference type="PANTHER" id="PTHR43377">
    <property type="entry name" value="BILIVERDIN REDUCTASE A"/>
    <property type="match status" value="1"/>
</dbReference>
<protein>
    <submittedName>
        <fullName evidence="3">Uncharacterized protein</fullName>
    </submittedName>
</protein>
<dbReference type="InterPro" id="IPR036291">
    <property type="entry name" value="NAD(P)-bd_dom_sf"/>
</dbReference>
<feature type="non-terminal residue" evidence="3">
    <location>
        <position position="1"/>
    </location>
</feature>